<sequence length="44" mass="5054">MSEKRFGEILGFRDHNAQISEIYAMIKTLNKLTELGMPKMKALV</sequence>
<dbReference type="AlphaFoldDB" id="A0A291B9N8"/>
<name>A0A291B9N8_9GAMM</name>
<evidence type="ECO:0000313" key="1">
    <source>
        <dbReference type="EMBL" id="ATF09729.1"/>
    </source>
</evidence>
<keyword evidence="2" id="KW-1185">Reference proteome</keyword>
<evidence type="ECO:0008006" key="3">
    <source>
        <dbReference type="Google" id="ProtNLM"/>
    </source>
</evidence>
<evidence type="ECO:0000313" key="2">
    <source>
        <dbReference type="Proteomes" id="UP000218160"/>
    </source>
</evidence>
<dbReference type="EMBL" id="CP020660">
    <property type="protein sequence ID" value="ATF09729.1"/>
    <property type="molecule type" value="Genomic_DNA"/>
</dbReference>
<protein>
    <recommendedName>
        <fullName evidence="3">Mobile element protein</fullName>
    </recommendedName>
</protein>
<gene>
    <name evidence="1" type="ORF">BTN50_1241</name>
</gene>
<organism evidence="1 2">
    <name type="scientific">Candidatus Enterovibrio altilux</name>
    <dbReference type="NCBI Taxonomy" id="1927128"/>
    <lineage>
        <taxon>Bacteria</taxon>
        <taxon>Pseudomonadati</taxon>
        <taxon>Pseudomonadota</taxon>
        <taxon>Gammaproteobacteria</taxon>
        <taxon>Vibrionales</taxon>
        <taxon>Vibrionaceae</taxon>
        <taxon>Enterovibrio</taxon>
    </lineage>
</organism>
<accession>A0A291B9N8</accession>
<reference evidence="2" key="1">
    <citation type="submission" date="2017-04" db="EMBL/GenBank/DDBJ databases">
        <title>Genome evolution of the luminous symbionts of deep sea anglerfish.</title>
        <authorList>
            <person name="Hendry T.A."/>
        </authorList>
    </citation>
    <scope>NUCLEOTIDE SEQUENCE [LARGE SCALE GENOMIC DNA]</scope>
</reference>
<dbReference type="KEGG" id="elux:BTN50_1241"/>
<dbReference type="Proteomes" id="UP000218160">
    <property type="component" value="Chromosome 1"/>
</dbReference>
<proteinExistence type="predicted"/>